<feature type="compositionally biased region" description="Low complexity" evidence="2">
    <location>
        <begin position="129"/>
        <end position="148"/>
    </location>
</feature>
<dbReference type="GO" id="GO:0008984">
    <property type="term" value="F:protein-glutamate methylesterase activity"/>
    <property type="evidence" value="ECO:0007669"/>
    <property type="project" value="InterPro"/>
</dbReference>
<evidence type="ECO:0000256" key="1">
    <source>
        <dbReference type="PROSITE-ProRule" id="PRU00050"/>
    </source>
</evidence>
<evidence type="ECO:0000313" key="5">
    <source>
        <dbReference type="Proteomes" id="UP000316584"/>
    </source>
</evidence>
<feature type="region of interest" description="Disordered" evidence="2">
    <location>
        <begin position="116"/>
        <end position="148"/>
    </location>
</feature>
<feature type="compositionally biased region" description="Acidic residues" evidence="2">
    <location>
        <begin position="245"/>
        <end position="254"/>
    </location>
</feature>
<feature type="compositionally biased region" description="Low complexity" evidence="2">
    <location>
        <begin position="255"/>
        <end position="264"/>
    </location>
</feature>
<dbReference type="GO" id="GO:0005737">
    <property type="term" value="C:cytoplasm"/>
    <property type="evidence" value="ECO:0007669"/>
    <property type="project" value="InterPro"/>
</dbReference>
<dbReference type="GO" id="GO:0000156">
    <property type="term" value="F:phosphorelay response regulator activity"/>
    <property type="evidence" value="ECO:0007669"/>
    <property type="project" value="InterPro"/>
</dbReference>
<dbReference type="EMBL" id="CP042218">
    <property type="protein sequence ID" value="QDW67222.1"/>
    <property type="molecule type" value="Genomic_DNA"/>
</dbReference>
<dbReference type="Pfam" id="PF01339">
    <property type="entry name" value="CheB_methylest"/>
    <property type="match status" value="1"/>
</dbReference>
<evidence type="ECO:0000259" key="3">
    <source>
        <dbReference type="PROSITE" id="PS50122"/>
    </source>
</evidence>
<protein>
    <recommendedName>
        <fullName evidence="3">CheB-type methylesterase domain-containing protein</fullName>
    </recommendedName>
</protein>
<reference evidence="4 5" key="1">
    <citation type="submission" date="2019-07" db="EMBL/GenBank/DDBJ databases">
        <title>Full genome sequence of Luteimonas sp. Gr-4.</title>
        <authorList>
            <person name="Im W.-T."/>
        </authorList>
    </citation>
    <scope>NUCLEOTIDE SEQUENCE [LARGE SCALE GENOMIC DNA]</scope>
    <source>
        <strain evidence="4 5">Gr-4</strain>
    </source>
</reference>
<accession>A0A518N5M3</accession>
<proteinExistence type="predicted"/>
<feature type="region of interest" description="Disordered" evidence="2">
    <location>
        <begin position="190"/>
        <end position="214"/>
    </location>
</feature>
<evidence type="ECO:0000313" key="4">
    <source>
        <dbReference type="EMBL" id="QDW67222.1"/>
    </source>
</evidence>
<name>A0A518N5M3_9GAMM</name>
<feature type="domain" description="CheB-type methylesterase" evidence="3">
    <location>
        <begin position="311"/>
        <end position="393"/>
    </location>
</feature>
<dbReference type="SUPFAM" id="SSF52738">
    <property type="entry name" value="Methylesterase CheB, C-terminal domain"/>
    <property type="match status" value="1"/>
</dbReference>
<gene>
    <name evidence="4" type="ORF">FPZ22_10290</name>
</gene>
<feature type="region of interest" description="Disordered" evidence="2">
    <location>
        <begin position="227"/>
        <end position="270"/>
    </location>
</feature>
<organism evidence="4 5">
    <name type="scientific">Luteimonas granuli</name>
    <dbReference type="NCBI Taxonomy" id="1176533"/>
    <lineage>
        <taxon>Bacteria</taxon>
        <taxon>Pseudomonadati</taxon>
        <taxon>Pseudomonadota</taxon>
        <taxon>Gammaproteobacteria</taxon>
        <taxon>Lysobacterales</taxon>
        <taxon>Lysobacteraceae</taxon>
        <taxon>Luteimonas</taxon>
    </lineage>
</organism>
<dbReference type="AlphaFoldDB" id="A0A518N5M3"/>
<dbReference type="KEGG" id="lug:FPZ22_10290"/>
<dbReference type="Gene3D" id="3.40.50.180">
    <property type="entry name" value="Methylesterase CheB, C-terminal domain"/>
    <property type="match status" value="1"/>
</dbReference>
<dbReference type="OrthoDB" id="9793421at2"/>
<keyword evidence="5" id="KW-1185">Reference proteome</keyword>
<comment type="caution">
    <text evidence="1">Lacks conserved residue(s) required for the propagation of feature annotation.</text>
</comment>
<sequence>MMAEQEAGAARVLLLARAGVARQRLESALEEAGAELLRTVDPNEGDPAEAVALRPGAVLVALEAAIEDALERYDALLSDPGVLVMFEEAEVAANRDGWDAARWVRHLAAKLHGHQDVLPPGAGAEDLARPAADAPHGPDAGLSSLDASSGGSVAGFDGLLAAEDMDWSSSGDYGVTAEADPELAALLAAAEAAQDEDPADSDSGSRAPAPDWTISLVEDEIEIEIEDEDEDANANANGDAGGTDSGDDSGDDSDATAAASATADPLSLGSGLSLVEDDSPIIARVAQTPTVDFDALAARLGGLSLVDPDSPGDGRLRGAVMIEAGLGGPDAVRQLLGGLDDELPRAVLVRLQLDGGRYDRLVQQMQRATSAPVVLAEAGASADPGTVYFLPPGIVAAEGGARLVFVDADGGDGYGSLPAGDSALVFLSGADAARVDRAMEVAAAGVLVLAQAPDTCYDATAVDALVARGAVSAEPGSLAQALLDHWSS</sequence>
<dbReference type="InterPro" id="IPR000673">
    <property type="entry name" value="Sig_transdc_resp-reg_Me-estase"/>
</dbReference>
<dbReference type="InterPro" id="IPR035909">
    <property type="entry name" value="CheB_C"/>
</dbReference>
<dbReference type="Proteomes" id="UP000316584">
    <property type="component" value="Chromosome"/>
</dbReference>
<dbReference type="GO" id="GO:0006935">
    <property type="term" value="P:chemotaxis"/>
    <property type="evidence" value="ECO:0007669"/>
    <property type="project" value="InterPro"/>
</dbReference>
<evidence type="ECO:0000256" key="2">
    <source>
        <dbReference type="SAM" id="MobiDB-lite"/>
    </source>
</evidence>
<dbReference type="PROSITE" id="PS50122">
    <property type="entry name" value="CHEB"/>
    <property type="match status" value="1"/>
</dbReference>
<dbReference type="RefSeq" id="WP_144892707.1">
    <property type="nucleotide sequence ID" value="NZ_CP042218.1"/>
</dbReference>